<evidence type="ECO:0000313" key="15">
    <source>
        <dbReference type="Proteomes" id="UP001596473"/>
    </source>
</evidence>
<keyword evidence="10" id="KW-0921">Nickel transport</keyword>
<keyword evidence="5" id="KW-1003">Cell membrane</keyword>
<evidence type="ECO:0000256" key="10">
    <source>
        <dbReference type="ARBA" id="ARBA00023112"/>
    </source>
</evidence>
<evidence type="ECO:0000256" key="12">
    <source>
        <dbReference type="ARBA" id="ARBA00023285"/>
    </source>
</evidence>
<name>A0ABW2R267_9NEIS</name>
<feature type="transmembrane region" description="Helical" evidence="13">
    <location>
        <begin position="88"/>
        <end position="110"/>
    </location>
</feature>
<keyword evidence="15" id="KW-1185">Reference proteome</keyword>
<evidence type="ECO:0000256" key="3">
    <source>
        <dbReference type="ARBA" id="ARBA00022426"/>
    </source>
</evidence>
<keyword evidence="3" id="KW-0171">Cobalt transport</keyword>
<comment type="function">
    <text evidence="1">Efflux system for nickel and cobalt.</text>
</comment>
<sequence length="152" mass="16520">MNYDVEFTEHHHHAIADDEQLDISAPGYQDPHELAHANDIRRRFANREVTTGQIVMFGLTGGLIPCPASITVLLLCLQIKKIALGATLVLGFSIGLALTLVLSGVVAALSVKHVSKRWSGFGEFARKAPYFSGGLILLVGLYVGYHGWINLP</sequence>
<evidence type="ECO:0000256" key="4">
    <source>
        <dbReference type="ARBA" id="ARBA00022448"/>
    </source>
</evidence>
<keyword evidence="12" id="KW-0170">Cobalt</keyword>
<reference evidence="15" key="1">
    <citation type="journal article" date="2019" name="Int. J. Syst. Evol. Microbiol.">
        <title>The Global Catalogue of Microorganisms (GCM) 10K type strain sequencing project: providing services to taxonomists for standard genome sequencing and annotation.</title>
        <authorList>
            <consortium name="The Broad Institute Genomics Platform"/>
            <consortium name="The Broad Institute Genome Sequencing Center for Infectious Disease"/>
            <person name="Wu L."/>
            <person name="Ma J."/>
        </authorList>
    </citation>
    <scope>NUCLEOTIDE SEQUENCE [LARGE SCALE GENOMIC DNA]</scope>
    <source>
        <strain evidence="15">CCUG 62945</strain>
    </source>
</reference>
<evidence type="ECO:0000256" key="9">
    <source>
        <dbReference type="ARBA" id="ARBA00023065"/>
    </source>
</evidence>
<dbReference type="PANTHER" id="PTHR40659:SF1">
    <property type="entry name" value="NICKEL_COBALT EFFLUX SYSTEM RCNA"/>
    <property type="match status" value="1"/>
</dbReference>
<evidence type="ECO:0000256" key="11">
    <source>
        <dbReference type="ARBA" id="ARBA00023136"/>
    </source>
</evidence>
<evidence type="ECO:0000256" key="5">
    <source>
        <dbReference type="ARBA" id="ARBA00022475"/>
    </source>
</evidence>
<comment type="similarity">
    <text evidence="13">Belongs to the NiCoT transporter (TC 2.A.52) family.</text>
</comment>
<dbReference type="EMBL" id="JBHTBQ010000044">
    <property type="protein sequence ID" value="MFC7421723.1"/>
    <property type="molecule type" value="Genomic_DNA"/>
</dbReference>
<keyword evidence="11 13" id="KW-0472">Membrane</keyword>
<keyword evidence="8 13" id="KW-1133">Transmembrane helix</keyword>
<accession>A0ABW2R267</accession>
<evidence type="ECO:0000256" key="6">
    <source>
        <dbReference type="ARBA" id="ARBA00022596"/>
    </source>
</evidence>
<feature type="transmembrane region" description="Helical" evidence="13">
    <location>
        <begin position="54"/>
        <end position="76"/>
    </location>
</feature>
<keyword evidence="9" id="KW-0406">Ion transport</keyword>
<proteinExistence type="inferred from homology"/>
<dbReference type="Pfam" id="PF03824">
    <property type="entry name" value="NicO"/>
    <property type="match status" value="1"/>
</dbReference>
<evidence type="ECO:0000256" key="13">
    <source>
        <dbReference type="RuleBase" id="RU362101"/>
    </source>
</evidence>
<dbReference type="RefSeq" id="WP_380189255.1">
    <property type="nucleotide sequence ID" value="NZ_JBHTBQ010000044.1"/>
</dbReference>
<dbReference type="PANTHER" id="PTHR40659">
    <property type="entry name" value="NICKEL/COBALT EFFLUX SYSTEM RCNA"/>
    <property type="match status" value="1"/>
</dbReference>
<organism evidence="14 15">
    <name type="scientific">Iodobacter arcticus</name>
    <dbReference type="NCBI Taxonomy" id="590593"/>
    <lineage>
        <taxon>Bacteria</taxon>
        <taxon>Pseudomonadati</taxon>
        <taxon>Pseudomonadota</taxon>
        <taxon>Betaproteobacteria</taxon>
        <taxon>Neisseriales</taxon>
        <taxon>Chitinibacteraceae</taxon>
        <taxon>Iodobacter</taxon>
    </lineage>
</organism>
<comment type="caution">
    <text evidence="13">Lacks conserved residue(s) required for the propagation of feature annotation.</text>
</comment>
<evidence type="ECO:0000256" key="1">
    <source>
        <dbReference type="ARBA" id="ARBA00002510"/>
    </source>
</evidence>
<gene>
    <name evidence="14" type="ORF">ACFQNF_17820</name>
</gene>
<keyword evidence="4 13" id="KW-0813">Transport</keyword>
<dbReference type="InterPro" id="IPR051224">
    <property type="entry name" value="NiCoT_RcnA"/>
</dbReference>
<comment type="subcellular location">
    <subcellularLocation>
        <location evidence="2 13">Cell membrane</location>
        <topology evidence="2 13">Multi-pass membrane protein</topology>
    </subcellularLocation>
</comment>
<dbReference type="Proteomes" id="UP001596473">
    <property type="component" value="Unassembled WGS sequence"/>
</dbReference>
<keyword evidence="7 13" id="KW-0812">Transmembrane</keyword>
<keyword evidence="6" id="KW-0533">Nickel</keyword>
<evidence type="ECO:0000256" key="8">
    <source>
        <dbReference type="ARBA" id="ARBA00022989"/>
    </source>
</evidence>
<protein>
    <recommendedName>
        <fullName evidence="13">Nickel/cobalt efflux system</fullName>
    </recommendedName>
</protein>
<evidence type="ECO:0000256" key="2">
    <source>
        <dbReference type="ARBA" id="ARBA00004651"/>
    </source>
</evidence>
<comment type="caution">
    <text evidence="14">The sequence shown here is derived from an EMBL/GenBank/DDBJ whole genome shotgun (WGS) entry which is preliminary data.</text>
</comment>
<dbReference type="InterPro" id="IPR011541">
    <property type="entry name" value="Ni/Co_transpt_high_affinity"/>
</dbReference>
<evidence type="ECO:0000256" key="7">
    <source>
        <dbReference type="ARBA" id="ARBA00022692"/>
    </source>
</evidence>
<feature type="transmembrane region" description="Helical" evidence="13">
    <location>
        <begin position="130"/>
        <end position="149"/>
    </location>
</feature>
<dbReference type="NCBIfam" id="NF007454">
    <property type="entry name" value="PRK10019.1"/>
    <property type="match status" value="1"/>
</dbReference>
<evidence type="ECO:0000313" key="14">
    <source>
        <dbReference type="EMBL" id="MFC7421723.1"/>
    </source>
</evidence>